<keyword evidence="7 8" id="KW-0472">Membrane</keyword>
<dbReference type="GO" id="GO:0016763">
    <property type="term" value="F:pentosyltransferase activity"/>
    <property type="evidence" value="ECO:0007669"/>
    <property type="project" value="TreeGrafter"/>
</dbReference>
<evidence type="ECO:0000256" key="8">
    <source>
        <dbReference type="SAM" id="Phobius"/>
    </source>
</evidence>
<organism evidence="10 11">
    <name type="scientific">Candidatus Zymogenus saltonus</name>
    <dbReference type="NCBI Taxonomy" id="2844893"/>
    <lineage>
        <taxon>Bacteria</taxon>
        <taxon>Deltaproteobacteria</taxon>
        <taxon>Candidatus Zymogenia</taxon>
        <taxon>Candidatus Zymogeniales</taxon>
        <taxon>Candidatus Zymogenaceae</taxon>
        <taxon>Candidatus Zymogenus</taxon>
    </lineage>
</organism>
<feature type="transmembrane region" description="Helical" evidence="8">
    <location>
        <begin position="303"/>
        <end position="322"/>
    </location>
</feature>
<feature type="transmembrane region" description="Helical" evidence="8">
    <location>
        <begin position="239"/>
        <end position="262"/>
    </location>
</feature>
<feature type="transmembrane region" description="Helical" evidence="8">
    <location>
        <begin position="328"/>
        <end position="345"/>
    </location>
</feature>
<protein>
    <submittedName>
        <fullName evidence="10">Glycosyltransferase family 39 protein</fullName>
    </submittedName>
</protein>
<feature type="transmembrane region" description="Helical" evidence="8">
    <location>
        <begin position="115"/>
        <end position="132"/>
    </location>
</feature>
<evidence type="ECO:0000256" key="3">
    <source>
        <dbReference type="ARBA" id="ARBA00022676"/>
    </source>
</evidence>
<dbReference type="GO" id="GO:0005886">
    <property type="term" value="C:plasma membrane"/>
    <property type="evidence" value="ECO:0007669"/>
    <property type="project" value="UniProtKB-SubCell"/>
</dbReference>
<reference evidence="10" key="2">
    <citation type="submission" date="2021-01" db="EMBL/GenBank/DDBJ databases">
        <authorList>
            <person name="Hahn C.R."/>
            <person name="Youssef N.H."/>
            <person name="Elshahed M."/>
        </authorList>
    </citation>
    <scope>NUCLEOTIDE SEQUENCE</scope>
    <source>
        <strain evidence="10">Zod_Metabat.24</strain>
    </source>
</reference>
<feature type="transmembrane region" description="Helical" evidence="8">
    <location>
        <begin position="205"/>
        <end position="227"/>
    </location>
</feature>
<comment type="caution">
    <text evidence="10">The sequence shown here is derived from an EMBL/GenBank/DDBJ whole genome shotgun (WGS) entry which is preliminary data.</text>
</comment>
<evidence type="ECO:0000256" key="5">
    <source>
        <dbReference type="ARBA" id="ARBA00022692"/>
    </source>
</evidence>
<reference evidence="10" key="1">
    <citation type="journal article" date="2021" name="Environ. Microbiol.">
        <title>Genomic characterization of three novel Desulfobacterota classes expand the metabolic and phylogenetic diversity of the phylum.</title>
        <authorList>
            <person name="Murphy C.L."/>
            <person name="Biggerstaff J."/>
            <person name="Eichhorn A."/>
            <person name="Ewing E."/>
            <person name="Shahan R."/>
            <person name="Soriano D."/>
            <person name="Stewart S."/>
            <person name="VanMol K."/>
            <person name="Walker R."/>
            <person name="Walters P."/>
            <person name="Elshahed M.S."/>
            <person name="Youssef N.H."/>
        </authorList>
    </citation>
    <scope>NUCLEOTIDE SEQUENCE</scope>
    <source>
        <strain evidence="10">Zod_Metabat.24</strain>
    </source>
</reference>
<sequence>MISTVKRIYLSDRLPIYVITVGAFLRIYQYLYCKSLWIDEAALALNIINRPFSGLIEHLDYNQYAPLGFLFVEKAITLVFGNSEYSLRLFPLICGLISLPLFYSLSKKVLKKESVPVALIIFITTWSLLYYSVEAKQYACDVMATMLLYLALLYAEKKEYDLKTSLVLALLGSIMIWFSHPLIFVMAGAGTTLIIFSIWEREWKKLYAVIPILLFWLLSFAADYFSFSTVKNEMDKKWLFGYWSIHFAPFPITSASDLMWYYEHFVSIFKNKLMLGMYPLSGFWIVFFLIGTFSLFHRNKKLILFMIMPFFFTLAASALKLYPFYERLLLFLIPIPILLISEGIVETLKRCAKSRVATAIMALLLVTLLICSFVKKGNYLFIPIQREEIRPVLNYMKAHWEPGDVIYTYHGAIHQFLYYAPRYGFDDEPVYSDSLIRKNPYIYSFELNRIRGEKRVWVIFSHIYREETIEEMKRSYLDRLDKAGRRVDSFNSVASSVFLYDLSADK</sequence>
<keyword evidence="4" id="KW-0808">Transferase</keyword>
<proteinExistence type="predicted"/>
<dbReference type="InterPro" id="IPR050297">
    <property type="entry name" value="LipidA_mod_glycosyltrf_83"/>
</dbReference>
<dbReference type="Pfam" id="PF13231">
    <property type="entry name" value="PMT_2"/>
    <property type="match status" value="1"/>
</dbReference>
<feature type="transmembrane region" description="Helical" evidence="8">
    <location>
        <begin position="138"/>
        <end position="155"/>
    </location>
</feature>
<feature type="domain" description="Glycosyltransferase RgtA/B/C/D-like" evidence="9">
    <location>
        <begin position="66"/>
        <end position="221"/>
    </location>
</feature>
<dbReference type="Proteomes" id="UP000809273">
    <property type="component" value="Unassembled WGS sequence"/>
</dbReference>
<name>A0A9D8KH41_9DELT</name>
<dbReference type="AlphaFoldDB" id="A0A9D8KH41"/>
<dbReference type="PANTHER" id="PTHR33908">
    <property type="entry name" value="MANNOSYLTRANSFERASE YKCB-RELATED"/>
    <property type="match status" value="1"/>
</dbReference>
<feature type="transmembrane region" description="Helical" evidence="8">
    <location>
        <begin position="167"/>
        <end position="199"/>
    </location>
</feature>
<dbReference type="EMBL" id="JAFGIX010000064">
    <property type="protein sequence ID" value="MBN1574048.1"/>
    <property type="molecule type" value="Genomic_DNA"/>
</dbReference>
<comment type="subcellular location">
    <subcellularLocation>
        <location evidence="1">Cell membrane</location>
        <topology evidence="1">Multi-pass membrane protein</topology>
    </subcellularLocation>
</comment>
<evidence type="ECO:0000256" key="4">
    <source>
        <dbReference type="ARBA" id="ARBA00022679"/>
    </source>
</evidence>
<evidence type="ECO:0000313" key="11">
    <source>
        <dbReference type="Proteomes" id="UP000809273"/>
    </source>
</evidence>
<dbReference type="PANTHER" id="PTHR33908:SF11">
    <property type="entry name" value="MEMBRANE PROTEIN"/>
    <property type="match status" value="1"/>
</dbReference>
<keyword evidence="5 8" id="KW-0812">Transmembrane</keyword>
<dbReference type="InterPro" id="IPR038731">
    <property type="entry name" value="RgtA/B/C-like"/>
</dbReference>
<evidence type="ECO:0000259" key="9">
    <source>
        <dbReference type="Pfam" id="PF13231"/>
    </source>
</evidence>
<evidence type="ECO:0000313" key="10">
    <source>
        <dbReference type="EMBL" id="MBN1574048.1"/>
    </source>
</evidence>
<accession>A0A9D8KH41</accession>
<keyword evidence="3" id="KW-0328">Glycosyltransferase</keyword>
<keyword evidence="2" id="KW-1003">Cell membrane</keyword>
<gene>
    <name evidence="10" type="ORF">JW984_12705</name>
</gene>
<evidence type="ECO:0000256" key="6">
    <source>
        <dbReference type="ARBA" id="ARBA00022989"/>
    </source>
</evidence>
<feature type="transmembrane region" description="Helical" evidence="8">
    <location>
        <begin position="274"/>
        <end position="296"/>
    </location>
</feature>
<dbReference type="GO" id="GO:0009103">
    <property type="term" value="P:lipopolysaccharide biosynthetic process"/>
    <property type="evidence" value="ECO:0007669"/>
    <property type="project" value="UniProtKB-ARBA"/>
</dbReference>
<evidence type="ECO:0000256" key="1">
    <source>
        <dbReference type="ARBA" id="ARBA00004651"/>
    </source>
</evidence>
<feature type="transmembrane region" description="Helical" evidence="8">
    <location>
        <begin position="357"/>
        <end position="375"/>
    </location>
</feature>
<keyword evidence="6 8" id="KW-1133">Transmembrane helix</keyword>
<evidence type="ECO:0000256" key="7">
    <source>
        <dbReference type="ARBA" id="ARBA00023136"/>
    </source>
</evidence>
<evidence type="ECO:0000256" key="2">
    <source>
        <dbReference type="ARBA" id="ARBA00022475"/>
    </source>
</evidence>
<feature type="transmembrane region" description="Helical" evidence="8">
    <location>
        <begin position="85"/>
        <end position="103"/>
    </location>
</feature>